<evidence type="ECO:0000313" key="2">
    <source>
        <dbReference type="Proteomes" id="UP001499967"/>
    </source>
</evidence>
<dbReference type="SUPFAM" id="SSF89447">
    <property type="entry name" value="AbrB/MazE/MraZ-like"/>
    <property type="match status" value="1"/>
</dbReference>
<reference evidence="1 2" key="1">
    <citation type="journal article" date="2019" name="Int. J. Syst. Evol. Microbiol.">
        <title>The Global Catalogue of Microorganisms (GCM) 10K type strain sequencing project: providing services to taxonomists for standard genome sequencing and annotation.</title>
        <authorList>
            <consortium name="The Broad Institute Genomics Platform"/>
            <consortium name="The Broad Institute Genome Sequencing Center for Infectious Disease"/>
            <person name="Wu L."/>
            <person name="Ma J."/>
        </authorList>
    </citation>
    <scope>NUCLEOTIDE SEQUENCE [LARGE SCALE GENOMIC DNA]</scope>
    <source>
        <strain evidence="1 2">JCM 11117</strain>
    </source>
</reference>
<evidence type="ECO:0008006" key="3">
    <source>
        <dbReference type="Google" id="ProtNLM"/>
    </source>
</evidence>
<dbReference type="EMBL" id="BAAAHP010000366">
    <property type="protein sequence ID" value="GAA0910695.1"/>
    <property type="molecule type" value="Genomic_DNA"/>
</dbReference>
<evidence type="ECO:0000313" key="1">
    <source>
        <dbReference type="EMBL" id="GAA0910695.1"/>
    </source>
</evidence>
<proteinExistence type="predicted"/>
<comment type="caution">
    <text evidence="1">The sequence shown here is derived from an EMBL/GenBank/DDBJ whole genome shotgun (WGS) entry which is preliminary data.</text>
</comment>
<organism evidence="1 2">
    <name type="scientific">Pseudonocardia zijingensis</name>
    <dbReference type="NCBI Taxonomy" id="153376"/>
    <lineage>
        <taxon>Bacteria</taxon>
        <taxon>Bacillati</taxon>
        <taxon>Actinomycetota</taxon>
        <taxon>Actinomycetes</taxon>
        <taxon>Pseudonocardiales</taxon>
        <taxon>Pseudonocardiaceae</taxon>
        <taxon>Pseudonocardia</taxon>
    </lineage>
</organism>
<accession>A0ABN1NL55</accession>
<sequence length="147" mass="15635">MTHAALAPLFPPRTSGAGAAHPPGAAAVLRRGLARPQPPLARTTDAVYGMSVLDRGGRIADRAVLAALGWTAGTRLRVDVARSHLTLQKADDGPLPVKDHRFLWLPAATRHQLGLRPGDRVLLAAEPGRRTLVSYPPATLNDLLTLK</sequence>
<protein>
    <recommendedName>
        <fullName evidence="3">AbrB/MazE/SpoVT family DNA-binding domain-containing protein</fullName>
    </recommendedName>
</protein>
<gene>
    <name evidence="1" type="ORF">GCM10009559_81480</name>
</gene>
<dbReference type="Proteomes" id="UP001499967">
    <property type="component" value="Unassembled WGS sequence"/>
</dbReference>
<keyword evidence="2" id="KW-1185">Reference proteome</keyword>
<name>A0ABN1NL55_9PSEU</name>
<dbReference type="InterPro" id="IPR037914">
    <property type="entry name" value="SpoVT-AbrB_sf"/>
</dbReference>